<organism evidence="1">
    <name type="scientific">Anguilla anguilla</name>
    <name type="common">European freshwater eel</name>
    <name type="synonym">Muraena anguilla</name>
    <dbReference type="NCBI Taxonomy" id="7936"/>
    <lineage>
        <taxon>Eukaryota</taxon>
        <taxon>Metazoa</taxon>
        <taxon>Chordata</taxon>
        <taxon>Craniata</taxon>
        <taxon>Vertebrata</taxon>
        <taxon>Euteleostomi</taxon>
        <taxon>Actinopterygii</taxon>
        <taxon>Neopterygii</taxon>
        <taxon>Teleostei</taxon>
        <taxon>Anguilliformes</taxon>
        <taxon>Anguillidae</taxon>
        <taxon>Anguilla</taxon>
    </lineage>
</organism>
<protein>
    <submittedName>
        <fullName evidence="1">Uncharacterized protein</fullName>
    </submittedName>
</protein>
<proteinExistence type="predicted"/>
<name>A0A0E9PL08_ANGAN</name>
<dbReference type="EMBL" id="GBXM01103827">
    <property type="protein sequence ID" value="JAH04750.1"/>
    <property type="molecule type" value="Transcribed_RNA"/>
</dbReference>
<evidence type="ECO:0000313" key="1">
    <source>
        <dbReference type="EMBL" id="JAH04750.1"/>
    </source>
</evidence>
<accession>A0A0E9PL08</accession>
<sequence>MFADIPIGHSLPISA</sequence>
<reference evidence="1" key="2">
    <citation type="journal article" date="2015" name="Fish Shellfish Immunol.">
        <title>Early steps in the European eel (Anguilla anguilla)-Vibrio vulnificus interaction in the gills: Role of the RtxA13 toxin.</title>
        <authorList>
            <person name="Callol A."/>
            <person name="Pajuelo D."/>
            <person name="Ebbesson L."/>
            <person name="Teles M."/>
            <person name="MacKenzie S."/>
            <person name="Amaro C."/>
        </authorList>
    </citation>
    <scope>NUCLEOTIDE SEQUENCE</scope>
</reference>
<reference evidence="1" key="1">
    <citation type="submission" date="2014-11" db="EMBL/GenBank/DDBJ databases">
        <authorList>
            <person name="Amaro Gonzalez C."/>
        </authorList>
    </citation>
    <scope>NUCLEOTIDE SEQUENCE</scope>
</reference>